<dbReference type="InParanoid" id="A0A3N4LRL0"/>
<name>A0A3N4LRL0_9PEZI</name>
<keyword evidence="2" id="KW-0732">Signal</keyword>
<dbReference type="OrthoDB" id="5410926at2759"/>
<evidence type="ECO:0000313" key="3">
    <source>
        <dbReference type="EMBL" id="RPB23261.1"/>
    </source>
</evidence>
<proteinExistence type="predicted"/>
<evidence type="ECO:0000256" key="1">
    <source>
        <dbReference type="SAM" id="MobiDB-lite"/>
    </source>
</evidence>
<dbReference type="Proteomes" id="UP000267821">
    <property type="component" value="Unassembled WGS sequence"/>
</dbReference>
<feature type="chain" id="PRO_5018178494" description="Hydrophobin" evidence="2">
    <location>
        <begin position="27"/>
        <end position="149"/>
    </location>
</feature>
<feature type="signal peptide" evidence="2">
    <location>
        <begin position="1"/>
        <end position="26"/>
    </location>
</feature>
<protein>
    <recommendedName>
        <fullName evidence="5">Hydrophobin</fullName>
    </recommendedName>
</protein>
<gene>
    <name evidence="3" type="ORF">L211DRAFT_281757</name>
</gene>
<dbReference type="EMBL" id="ML121547">
    <property type="protein sequence ID" value="RPB23261.1"/>
    <property type="molecule type" value="Genomic_DNA"/>
</dbReference>
<dbReference type="AlphaFoldDB" id="A0A3N4LRL0"/>
<evidence type="ECO:0008006" key="5">
    <source>
        <dbReference type="Google" id="ProtNLM"/>
    </source>
</evidence>
<feature type="region of interest" description="Disordered" evidence="1">
    <location>
        <begin position="26"/>
        <end position="49"/>
    </location>
</feature>
<accession>A0A3N4LRL0</accession>
<reference evidence="3 4" key="1">
    <citation type="journal article" date="2018" name="Nat. Ecol. Evol.">
        <title>Pezizomycetes genomes reveal the molecular basis of ectomycorrhizal truffle lifestyle.</title>
        <authorList>
            <person name="Murat C."/>
            <person name="Payen T."/>
            <person name="Noel B."/>
            <person name="Kuo A."/>
            <person name="Morin E."/>
            <person name="Chen J."/>
            <person name="Kohler A."/>
            <person name="Krizsan K."/>
            <person name="Balestrini R."/>
            <person name="Da Silva C."/>
            <person name="Montanini B."/>
            <person name="Hainaut M."/>
            <person name="Levati E."/>
            <person name="Barry K.W."/>
            <person name="Belfiori B."/>
            <person name="Cichocki N."/>
            <person name="Clum A."/>
            <person name="Dockter R.B."/>
            <person name="Fauchery L."/>
            <person name="Guy J."/>
            <person name="Iotti M."/>
            <person name="Le Tacon F."/>
            <person name="Lindquist E.A."/>
            <person name="Lipzen A."/>
            <person name="Malagnac F."/>
            <person name="Mello A."/>
            <person name="Molinier V."/>
            <person name="Miyauchi S."/>
            <person name="Poulain J."/>
            <person name="Riccioni C."/>
            <person name="Rubini A."/>
            <person name="Sitrit Y."/>
            <person name="Splivallo R."/>
            <person name="Traeger S."/>
            <person name="Wang M."/>
            <person name="Zifcakova L."/>
            <person name="Wipf D."/>
            <person name="Zambonelli A."/>
            <person name="Paolocci F."/>
            <person name="Nowrousian M."/>
            <person name="Ottonello S."/>
            <person name="Baldrian P."/>
            <person name="Spatafora J.W."/>
            <person name="Henrissat B."/>
            <person name="Nagy L.G."/>
            <person name="Aury J.M."/>
            <person name="Wincker P."/>
            <person name="Grigoriev I.V."/>
            <person name="Bonfante P."/>
            <person name="Martin F.M."/>
        </authorList>
    </citation>
    <scope>NUCLEOTIDE SEQUENCE [LARGE SCALE GENOMIC DNA]</scope>
    <source>
        <strain evidence="3 4">ATCC MYA-4762</strain>
    </source>
</reference>
<keyword evidence="4" id="KW-1185">Reference proteome</keyword>
<dbReference type="STRING" id="1051890.A0A3N4LRL0"/>
<evidence type="ECO:0000256" key="2">
    <source>
        <dbReference type="SAM" id="SignalP"/>
    </source>
</evidence>
<evidence type="ECO:0000313" key="4">
    <source>
        <dbReference type="Proteomes" id="UP000267821"/>
    </source>
</evidence>
<sequence length="149" mass="15352">MHLPRFLCHLLSALTCILLLSTPVSAQNKGQGTTTQNLPESTFSPTTPSYGGNGTGSFCVAGYNDCSTIGHREACCSLTQVCTLDSIGRVGCCEFGVKCVGEIPLKSSGAGPRWVGLGRDGVRLGLVDWAVVIAGLAALCGTFGAVITI</sequence>
<organism evidence="3 4">
    <name type="scientific">Terfezia boudieri ATCC MYA-4762</name>
    <dbReference type="NCBI Taxonomy" id="1051890"/>
    <lineage>
        <taxon>Eukaryota</taxon>
        <taxon>Fungi</taxon>
        <taxon>Dikarya</taxon>
        <taxon>Ascomycota</taxon>
        <taxon>Pezizomycotina</taxon>
        <taxon>Pezizomycetes</taxon>
        <taxon>Pezizales</taxon>
        <taxon>Pezizaceae</taxon>
        <taxon>Terfezia</taxon>
    </lineage>
</organism>